<proteinExistence type="predicted"/>
<evidence type="ECO:0000313" key="2">
    <source>
        <dbReference type="Proteomes" id="UP000053244"/>
    </source>
</evidence>
<dbReference type="InterPro" id="IPR039556">
    <property type="entry name" value="ICL/PEPM"/>
</dbReference>
<dbReference type="PANTHER" id="PTHR42905">
    <property type="entry name" value="PHOSPHOENOLPYRUVATE CARBOXYLASE"/>
    <property type="match status" value="1"/>
</dbReference>
<comment type="caution">
    <text evidence="1">The sequence shown here is derived from an EMBL/GenBank/DDBJ whole genome shotgun (WGS) entry which is preliminary data.</text>
</comment>
<organism evidence="1 2">
    <name type="scientific">Actinoplanes awajinensis subsp. mycoplanecinus</name>
    <dbReference type="NCBI Taxonomy" id="135947"/>
    <lineage>
        <taxon>Bacteria</taxon>
        <taxon>Bacillati</taxon>
        <taxon>Actinomycetota</taxon>
        <taxon>Actinomycetes</taxon>
        <taxon>Micromonosporales</taxon>
        <taxon>Micromonosporaceae</taxon>
        <taxon>Actinoplanes</taxon>
    </lineage>
</organism>
<dbReference type="PANTHER" id="PTHR42905:SF16">
    <property type="entry name" value="CARBOXYPHOSPHONOENOLPYRUVATE PHOSPHONOMUTASE-LIKE PROTEIN (AFU_ORTHOLOGUE AFUA_5G07230)"/>
    <property type="match status" value="1"/>
</dbReference>
<accession>A0A0X3V7D3</accession>
<dbReference type="InterPro" id="IPR040442">
    <property type="entry name" value="Pyrv_kinase-like_dom_sf"/>
</dbReference>
<name>A0A0X3V7D3_9ACTN</name>
<dbReference type="GO" id="GO:0008168">
    <property type="term" value="F:methyltransferase activity"/>
    <property type="evidence" value="ECO:0007669"/>
    <property type="project" value="UniProtKB-KW"/>
</dbReference>
<gene>
    <name evidence="1" type="ORF">ADL15_06990</name>
</gene>
<protein>
    <submittedName>
        <fullName evidence="1">3-methyl-2-oxobutanoate hydroxymethyltransferase</fullName>
    </submittedName>
</protein>
<sequence length="254" mass="25501">MTDFRSLHQPGSPLVLVNAWDAASARIVEAAGAAAIATTSAGVAWSLGAPDGDALGRDLAAELARRVVAAVSVPVTVDVESGYGDPAGTLKAMAAAGVAGVNVEDGSRSAAEQVARLTAAHQAAPEVFLNARIDTLLFGLGDVAEAISRARAYLDAGADGIFVLGVTDPAVITELVAAIPGPLNVMTGPGAPSIGELAKLGVARISLGSSVAQAAYGLVDRAAREIFGAGTYQELAGAAEYGRMNTLSLHKDQS</sequence>
<keyword evidence="1" id="KW-0808">Transferase</keyword>
<keyword evidence="1" id="KW-0489">Methyltransferase</keyword>
<keyword evidence="2" id="KW-1185">Reference proteome</keyword>
<dbReference type="CDD" id="cd00377">
    <property type="entry name" value="ICL_PEPM"/>
    <property type="match status" value="1"/>
</dbReference>
<dbReference type="Pfam" id="PF13714">
    <property type="entry name" value="PEP_mutase"/>
    <property type="match status" value="1"/>
</dbReference>
<dbReference type="OrthoDB" id="9780430at2"/>
<evidence type="ECO:0000313" key="1">
    <source>
        <dbReference type="EMBL" id="KUL40723.1"/>
    </source>
</evidence>
<dbReference type="SUPFAM" id="SSF51621">
    <property type="entry name" value="Phosphoenolpyruvate/pyruvate domain"/>
    <property type="match status" value="1"/>
</dbReference>
<reference evidence="1 2" key="1">
    <citation type="submission" date="2015-10" db="EMBL/GenBank/DDBJ databases">
        <authorList>
            <person name="Gilbert D.G."/>
        </authorList>
    </citation>
    <scope>NUCLEOTIDE SEQUENCE [LARGE SCALE GENOMIC DNA]</scope>
    <source>
        <strain evidence="1 2">NRRL B-16712</strain>
    </source>
</reference>
<dbReference type="EMBL" id="LLZH01000025">
    <property type="protein sequence ID" value="KUL40723.1"/>
    <property type="molecule type" value="Genomic_DNA"/>
</dbReference>
<dbReference type="Proteomes" id="UP000053244">
    <property type="component" value="Unassembled WGS sequence"/>
</dbReference>
<dbReference type="RefSeq" id="WP_067685885.1">
    <property type="nucleotide sequence ID" value="NZ_LLZH01000025.1"/>
</dbReference>
<dbReference type="GO" id="GO:0032259">
    <property type="term" value="P:methylation"/>
    <property type="evidence" value="ECO:0007669"/>
    <property type="project" value="UniProtKB-KW"/>
</dbReference>
<dbReference type="AlphaFoldDB" id="A0A0X3V7D3"/>
<dbReference type="Gene3D" id="3.20.20.60">
    <property type="entry name" value="Phosphoenolpyruvate-binding domains"/>
    <property type="match status" value="1"/>
</dbReference>
<dbReference type="InterPro" id="IPR015813">
    <property type="entry name" value="Pyrv/PenolPyrv_kinase-like_dom"/>
</dbReference>